<evidence type="ECO:0000256" key="2">
    <source>
        <dbReference type="ARBA" id="ARBA00003949"/>
    </source>
</evidence>
<evidence type="ECO:0000256" key="3">
    <source>
        <dbReference type="ARBA" id="ARBA00006576"/>
    </source>
</evidence>
<comment type="catalytic activity">
    <reaction evidence="11 12">
        <text>cytidine + H2O + H(+) = uridine + NH4(+)</text>
        <dbReference type="Rhea" id="RHEA:16069"/>
        <dbReference type="ChEBI" id="CHEBI:15377"/>
        <dbReference type="ChEBI" id="CHEBI:15378"/>
        <dbReference type="ChEBI" id="CHEBI:16704"/>
        <dbReference type="ChEBI" id="CHEBI:17562"/>
        <dbReference type="ChEBI" id="CHEBI:28938"/>
        <dbReference type="EC" id="3.5.4.5"/>
    </reaction>
</comment>
<evidence type="ECO:0000256" key="1">
    <source>
        <dbReference type="ARBA" id="ARBA00001947"/>
    </source>
</evidence>
<feature type="domain" description="CMP/dCMP-type deaminase" evidence="13">
    <location>
        <begin position="1"/>
        <end position="128"/>
    </location>
</feature>
<comment type="caution">
    <text evidence="14">The sequence shown here is derived from an EMBL/GenBank/DDBJ whole genome shotgun (WGS) entry which is preliminary data.</text>
</comment>
<evidence type="ECO:0000259" key="13">
    <source>
        <dbReference type="PROSITE" id="PS51747"/>
    </source>
</evidence>
<dbReference type="InterPro" id="IPR006262">
    <property type="entry name" value="Cyt_deam_tetra"/>
</dbReference>
<accession>A0ABW2NT60</accession>
<dbReference type="EMBL" id="JBHTCP010000043">
    <property type="protein sequence ID" value="MFC7372539.1"/>
    <property type="molecule type" value="Genomic_DNA"/>
</dbReference>
<dbReference type="InterPro" id="IPR050202">
    <property type="entry name" value="Cyt/Deoxycyt_deaminase"/>
</dbReference>
<protein>
    <recommendedName>
        <fullName evidence="5 12">Cytidine deaminase</fullName>
        <ecNumber evidence="4 12">3.5.4.5</ecNumber>
    </recommendedName>
    <alternativeName>
        <fullName evidence="9 12">Cytidine aminohydrolase</fullName>
    </alternativeName>
</protein>
<dbReference type="PROSITE" id="PS51747">
    <property type="entry name" value="CYT_DCMP_DEAMINASES_2"/>
    <property type="match status" value="1"/>
</dbReference>
<dbReference type="InterPro" id="IPR016192">
    <property type="entry name" value="APOBEC/CMP_deaminase_Zn-bd"/>
</dbReference>
<sequence>MDKNQLMEEAKRARELAYVPYSKFKVGAALLTEDDKVYIGSNIENASYSLCNCAERTALFKAYSEGDKSFKAMAVVADTKRPVPPCGACRQVISELCPPDMTVYLTNLKGDVQEILVKELLPGAFSAEDLND</sequence>
<dbReference type="EC" id="3.5.4.5" evidence="4 12"/>
<evidence type="ECO:0000256" key="4">
    <source>
        <dbReference type="ARBA" id="ARBA00012783"/>
    </source>
</evidence>
<gene>
    <name evidence="14" type="ORF">ACFQPF_12745</name>
</gene>
<dbReference type="NCBIfam" id="NF004064">
    <property type="entry name" value="PRK05578.1"/>
    <property type="match status" value="1"/>
</dbReference>
<evidence type="ECO:0000313" key="14">
    <source>
        <dbReference type="EMBL" id="MFC7372539.1"/>
    </source>
</evidence>
<evidence type="ECO:0000256" key="10">
    <source>
        <dbReference type="ARBA" id="ARBA00049252"/>
    </source>
</evidence>
<evidence type="ECO:0000256" key="6">
    <source>
        <dbReference type="ARBA" id="ARBA00022723"/>
    </source>
</evidence>
<dbReference type="RefSeq" id="WP_379750119.1">
    <property type="nucleotide sequence ID" value="NZ_JBHTCP010000043.1"/>
</dbReference>
<keyword evidence="15" id="KW-1185">Reference proteome</keyword>
<evidence type="ECO:0000256" key="8">
    <source>
        <dbReference type="ARBA" id="ARBA00022833"/>
    </source>
</evidence>
<evidence type="ECO:0000313" key="15">
    <source>
        <dbReference type="Proteomes" id="UP001596549"/>
    </source>
</evidence>
<evidence type="ECO:0000256" key="11">
    <source>
        <dbReference type="ARBA" id="ARBA00049558"/>
    </source>
</evidence>
<proteinExistence type="inferred from homology"/>
<keyword evidence="7 12" id="KW-0378">Hydrolase</keyword>
<evidence type="ECO:0000256" key="7">
    <source>
        <dbReference type="ARBA" id="ARBA00022801"/>
    </source>
</evidence>
<dbReference type="NCBIfam" id="TIGR01354">
    <property type="entry name" value="cyt_deam_tetra"/>
    <property type="match status" value="1"/>
</dbReference>
<evidence type="ECO:0000256" key="5">
    <source>
        <dbReference type="ARBA" id="ARBA00018266"/>
    </source>
</evidence>
<dbReference type="PANTHER" id="PTHR11644">
    <property type="entry name" value="CYTIDINE DEAMINASE"/>
    <property type="match status" value="1"/>
</dbReference>
<comment type="catalytic activity">
    <reaction evidence="10 12">
        <text>2'-deoxycytidine + H2O + H(+) = 2'-deoxyuridine + NH4(+)</text>
        <dbReference type="Rhea" id="RHEA:13433"/>
        <dbReference type="ChEBI" id="CHEBI:15377"/>
        <dbReference type="ChEBI" id="CHEBI:15378"/>
        <dbReference type="ChEBI" id="CHEBI:15698"/>
        <dbReference type="ChEBI" id="CHEBI:16450"/>
        <dbReference type="ChEBI" id="CHEBI:28938"/>
        <dbReference type="EC" id="3.5.4.5"/>
    </reaction>
</comment>
<dbReference type="Gene3D" id="3.40.140.10">
    <property type="entry name" value="Cytidine Deaminase, domain 2"/>
    <property type="match status" value="1"/>
</dbReference>
<dbReference type="Proteomes" id="UP001596549">
    <property type="component" value="Unassembled WGS sequence"/>
</dbReference>
<dbReference type="InterPro" id="IPR016193">
    <property type="entry name" value="Cytidine_deaminase-like"/>
</dbReference>
<comment type="function">
    <text evidence="2 12">This enzyme scavenges exogenous and endogenous cytidine and 2'-deoxycytidine for UMP synthesis.</text>
</comment>
<dbReference type="PROSITE" id="PS00903">
    <property type="entry name" value="CYT_DCMP_DEAMINASES_1"/>
    <property type="match status" value="1"/>
</dbReference>
<organism evidence="14 15">
    <name type="scientific">Fictibacillus iocasae</name>
    <dbReference type="NCBI Taxonomy" id="2715437"/>
    <lineage>
        <taxon>Bacteria</taxon>
        <taxon>Bacillati</taxon>
        <taxon>Bacillota</taxon>
        <taxon>Bacilli</taxon>
        <taxon>Bacillales</taxon>
        <taxon>Fictibacillaceae</taxon>
        <taxon>Fictibacillus</taxon>
    </lineage>
</organism>
<dbReference type="GO" id="GO:0004126">
    <property type="term" value="F:cytidine deaminase activity"/>
    <property type="evidence" value="ECO:0007669"/>
    <property type="project" value="UniProtKB-EC"/>
</dbReference>
<dbReference type="InterPro" id="IPR002125">
    <property type="entry name" value="CMP_dCMP_dom"/>
</dbReference>
<dbReference type="CDD" id="cd01283">
    <property type="entry name" value="cytidine_deaminase"/>
    <property type="match status" value="1"/>
</dbReference>
<keyword evidence="6 12" id="KW-0479">Metal-binding</keyword>
<dbReference type="Pfam" id="PF00383">
    <property type="entry name" value="dCMP_cyt_deam_1"/>
    <property type="match status" value="1"/>
</dbReference>
<keyword evidence="8 12" id="KW-0862">Zinc</keyword>
<reference evidence="15" key="1">
    <citation type="journal article" date="2019" name="Int. J. Syst. Evol. Microbiol.">
        <title>The Global Catalogue of Microorganisms (GCM) 10K type strain sequencing project: providing services to taxonomists for standard genome sequencing and annotation.</title>
        <authorList>
            <consortium name="The Broad Institute Genomics Platform"/>
            <consortium name="The Broad Institute Genome Sequencing Center for Infectious Disease"/>
            <person name="Wu L."/>
            <person name="Ma J."/>
        </authorList>
    </citation>
    <scope>NUCLEOTIDE SEQUENCE [LARGE SCALE GENOMIC DNA]</scope>
    <source>
        <strain evidence="15">NBRC 106396</strain>
    </source>
</reference>
<comment type="similarity">
    <text evidence="3 12">Belongs to the cytidine and deoxycytidylate deaminase family.</text>
</comment>
<dbReference type="NCBIfam" id="NF009076">
    <property type="entry name" value="PRK12411.1"/>
    <property type="match status" value="1"/>
</dbReference>
<evidence type="ECO:0000256" key="9">
    <source>
        <dbReference type="ARBA" id="ARBA00032005"/>
    </source>
</evidence>
<name>A0ABW2NT60_9BACL</name>
<dbReference type="PANTHER" id="PTHR11644:SF2">
    <property type="entry name" value="CYTIDINE DEAMINASE"/>
    <property type="match status" value="1"/>
</dbReference>
<evidence type="ECO:0000256" key="12">
    <source>
        <dbReference type="RuleBase" id="RU364006"/>
    </source>
</evidence>
<comment type="cofactor">
    <cofactor evidence="1 12">
        <name>Zn(2+)</name>
        <dbReference type="ChEBI" id="CHEBI:29105"/>
    </cofactor>
</comment>
<dbReference type="SUPFAM" id="SSF53927">
    <property type="entry name" value="Cytidine deaminase-like"/>
    <property type="match status" value="1"/>
</dbReference>